<accession>A0ABX1BHB8</accession>
<comment type="caution">
    <text evidence="2">The sequence shown here is derived from an EMBL/GenBank/DDBJ whole genome shotgun (WGS) entry which is preliminary data.</text>
</comment>
<dbReference type="RefSeq" id="WP_168014936.1">
    <property type="nucleotide sequence ID" value="NZ_JAATEP010000027.1"/>
</dbReference>
<organism evidence="2 3">
    <name type="scientific">Nonomuraea composti</name>
    <dbReference type="NCBI Taxonomy" id="2720023"/>
    <lineage>
        <taxon>Bacteria</taxon>
        <taxon>Bacillati</taxon>
        <taxon>Actinomycetota</taxon>
        <taxon>Actinomycetes</taxon>
        <taxon>Streptosporangiales</taxon>
        <taxon>Streptosporangiaceae</taxon>
        <taxon>Nonomuraea</taxon>
    </lineage>
</organism>
<dbReference type="Proteomes" id="UP000696294">
    <property type="component" value="Unassembled WGS sequence"/>
</dbReference>
<feature type="region of interest" description="Disordered" evidence="1">
    <location>
        <begin position="32"/>
        <end position="67"/>
    </location>
</feature>
<reference evidence="2 3" key="1">
    <citation type="submission" date="2020-03" db="EMBL/GenBank/DDBJ databases">
        <title>WGS of actinomycetes isolated from Thailand.</title>
        <authorList>
            <person name="Thawai C."/>
        </authorList>
    </citation>
    <scope>NUCLEOTIDE SEQUENCE [LARGE SCALE GENOMIC DNA]</scope>
    <source>
        <strain evidence="2 3">FMUSA5-5</strain>
    </source>
</reference>
<protein>
    <submittedName>
        <fullName evidence="2">Uncharacterized protein</fullName>
    </submittedName>
</protein>
<feature type="region of interest" description="Disordered" evidence="1">
    <location>
        <begin position="95"/>
        <end position="140"/>
    </location>
</feature>
<proteinExistence type="predicted"/>
<feature type="compositionally biased region" description="Low complexity" evidence="1">
    <location>
        <begin position="43"/>
        <end position="67"/>
    </location>
</feature>
<sequence>MTIILAALAIPVAALIGLMLMQLLEDALLPSPADSRKPEAEGDTAVAATTADLAPTPDLAQASDPAPVVEGKVEAGAGAGAAVAAPPAVILTFPAPTRPYASGRGRPATRRPSSCAKAAAPKGGPRWPASRPRQAVPRSA</sequence>
<gene>
    <name evidence="2" type="ORF">HCN51_33140</name>
</gene>
<evidence type="ECO:0000313" key="2">
    <source>
        <dbReference type="EMBL" id="NJP94228.1"/>
    </source>
</evidence>
<keyword evidence="3" id="KW-1185">Reference proteome</keyword>
<evidence type="ECO:0000313" key="3">
    <source>
        <dbReference type="Proteomes" id="UP000696294"/>
    </source>
</evidence>
<name>A0ABX1BHB8_9ACTN</name>
<evidence type="ECO:0000256" key="1">
    <source>
        <dbReference type="SAM" id="MobiDB-lite"/>
    </source>
</evidence>
<dbReference type="EMBL" id="JAATEP010000027">
    <property type="protein sequence ID" value="NJP94228.1"/>
    <property type="molecule type" value="Genomic_DNA"/>
</dbReference>